<sequence>MMKIPYQYHVDHQQPSGWTVLKGKSIFSMPEHYFLSKDEDGNIKVMLYIDNKNPLMSKDLLVIKNKYIRRWAHSIYASSKK</sequence>
<comment type="caution">
    <text evidence="1">The sequence shown here is derived from an EMBL/GenBank/DDBJ whole genome shotgun (WGS) entry which is preliminary data.</text>
</comment>
<dbReference type="RefSeq" id="WP_099116606.1">
    <property type="nucleotide sequence ID" value="NZ_NJAK01000001.1"/>
</dbReference>
<keyword evidence="2" id="KW-1185">Reference proteome</keyword>
<organism evidence="1 2">
    <name type="scientific">Xenorhabdus ishibashii</name>
    <dbReference type="NCBI Taxonomy" id="1034471"/>
    <lineage>
        <taxon>Bacteria</taxon>
        <taxon>Pseudomonadati</taxon>
        <taxon>Pseudomonadota</taxon>
        <taxon>Gammaproteobacteria</taxon>
        <taxon>Enterobacterales</taxon>
        <taxon>Morganellaceae</taxon>
        <taxon>Xenorhabdus</taxon>
    </lineage>
</organism>
<proteinExistence type="predicted"/>
<name>A0A2D0KDJ0_9GAMM</name>
<dbReference type="Proteomes" id="UP000222168">
    <property type="component" value="Unassembled WGS sequence"/>
</dbReference>
<gene>
    <name evidence="1" type="ORF">Xish_00578</name>
</gene>
<reference evidence="1 2" key="1">
    <citation type="journal article" date="2017" name="Nat. Microbiol.">
        <title>Natural product diversity associated with the nematode symbionts Photorhabdus and Xenorhabdus.</title>
        <authorList>
            <person name="Tobias N.J."/>
            <person name="Wolff H."/>
            <person name="Djahanschiri B."/>
            <person name="Grundmann F."/>
            <person name="Kronenwerth M."/>
            <person name="Shi Y.M."/>
            <person name="Simonyi S."/>
            <person name="Grun P."/>
            <person name="Shapiro-Ilan D."/>
            <person name="Pidot S.J."/>
            <person name="Stinear T.P."/>
            <person name="Ebersberger I."/>
            <person name="Bode H.B."/>
        </authorList>
    </citation>
    <scope>NUCLEOTIDE SEQUENCE [LARGE SCALE GENOMIC DNA]</scope>
    <source>
        <strain evidence="1 2">DSM 22670</strain>
    </source>
</reference>
<protein>
    <submittedName>
        <fullName evidence="1">Uncharacterized protein</fullName>
    </submittedName>
</protein>
<dbReference type="EMBL" id="NJAK01000001">
    <property type="protein sequence ID" value="PHM61442.1"/>
    <property type="molecule type" value="Genomic_DNA"/>
</dbReference>
<evidence type="ECO:0000313" key="2">
    <source>
        <dbReference type="Proteomes" id="UP000222168"/>
    </source>
</evidence>
<evidence type="ECO:0000313" key="1">
    <source>
        <dbReference type="EMBL" id="PHM61442.1"/>
    </source>
</evidence>
<dbReference type="AlphaFoldDB" id="A0A2D0KDJ0"/>
<accession>A0A2D0KDJ0</accession>
<dbReference type="OrthoDB" id="6445420at2"/>